<keyword evidence="2" id="KW-1185">Reference proteome</keyword>
<accession>A0ABS5IY13</accession>
<organism evidence="1 2">
    <name type="scientific">Chitinophaga hostae</name>
    <dbReference type="NCBI Taxonomy" id="2831022"/>
    <lineage>
        <taxon>Bacteria</taxon>
        <taxon>Pseudomonadati</taxon>
        <taxon>Bacteroidota</taxon>
        <taxon>Chitinophagia</taxon>
        <taxon>Chitinophagales</taxon>
        <taxon>Chitinophagaceae</taxon>
        <taxon>Chitinophaga</taxon>
    </lineage>
</organism>
<sequence length="226" mass="25562">MKGTLQLRKKQYKAALTTFDKVSDHFWEKSYAYGEYLPADYIGTTTGLAGIDKSTCKKYPYASKKLILRDIVALQDSLDAAKQPVEKARLSLLTGNALFNISRPGRAWIMFSYGKGSGERNSGWDDWYHWAWYTFSPNDKIYEQSYYRCADAVRLYHQAVAYAGNNKEIAAQATVMLAVCDEETHKYFSYSKYSSPYKKIFKARYTHTASFAAAAGGCPDVAAWGK</sequence>
<protein>
    <submittedName>
        <fullName evidence="1">Uncharacterized protein</fullName>
    </submittedName>
</protein>
<evidence type="ECO:0000313" key="1">
    <source>
        <dbReference type="EMBL" id="MBS0027765.1"/>
    </source>
</evidence>
<proteinExistence type="predicted"/>
<name>A0ABS5IY13_9BACT</name>
<gene>
    <name evidence="1" type="ORF">KE626_10640</name>
</gene>
<dbReference type="Proteomes" id="UP000676386">
    <property type="component" value="Unassembled WGS sequence"/>
</dbReference>
<evidence type="ECO:0000313" key="2">
    <source>
        <dbReference type="Proteomes" id="UP000676386"/>
    </source>
</evidence>
<reference evidence="1 2" key="1">
    <citation type="submission" date="2021-04" db="EMBL/GenBank/DDBJ databases">
        <title>Chitinophaga sp. nov., isolated from the rhizosphere soil.</title>
        <authorList>
            <person name="He S."/>
        </authorList>
    </citation>
    <scope>NUCLEOTIDE SEQUENCE [LARGE SCALE GENOMIC DNA]</scope>
    <source>
        <strain evidence="1 2">2R12</strain>
    </source>
</reference>
<dbReference type="EMBL" id="JAGTXB010000004">
    <property type="protein sequence ID" value="MBS0027765.1"/>
    <property type="molecule type" value="Genomic_DNA"/>
</dbReference>
<dbReference type="RefSeq" id="WP_211972880.1">
    <property type="nucleotide sequence ID" value="NZ_CBFHAM010000019.1"/>
</dbReference>
<comment type="caution">
    <text evidence="1">The sequence shown here is derived from an EMBL/GenBank/DDBJ whole genome shotgun (WGS) entry which is preliminary data.</text>
</comment>